<evidence type="ECO:0000313" key="4">
    <source>
        <dbReference type="EMBL" id="PSB50254.1"/>
    </source>
</evidence>
<comment type="similarity">
    <text evidence="1 3">Belongs to the PemK/MazF family.</text>
</comment>
<dbReference type="Pfam" id="PF02452">
    <property type="entry name" value="PemK_toxin"/>
    <property type="match status" value="1"/>
</dbReference>
<dbReference type="GO" id="GO:0016787">
    <property type="term" value="F:hydrolase activity"/>
    <property type="evidence" value="ECO:0007669"/>
    <property type="project" value="UniProtKB-KW"/>
</dbReference>
<keyword evidence="3" id="KW-0255">Endonuclease</keyword>
<dbReference type="SUPFAM" id="SSF50118">
    <property type="entry name" value="Cell growth inhibitor/plasmid maintenance toxic component"/>
    <property type="match status" value="1"/>
</dbReference>
<dbReference type="GO" id="GO:0016075">
    <property type="term" value="P:rRNA catabolic process"/>
    <property type="evidence" value="ECO:0007669"/>
    <property type="project" value="TreeGrafter"/>
</dbReference>
<protein>
    <recommendedName>
        <fullName evidence="3">mRNA interferase</fullName>
        <ecNumber evidence="3">3.1.-.-</ecNumber>
    </recommendedName>
</protein>
<gene>
    <name evidence="4" type="ORF">C7B77_22980</name>
</gene>
<dbReference type="OrthoDB" id="9793906at2"/>
<keyword evidence="3" id="KW-0540">Nuclease</keyword>
<organism evidence="4 5">
    <name type="scientific">Chamaesiphon polymorphus CCALA 037</name>
    <dbReference type="NCBI Taxonomy" id="2107692"/>
    <lineage>
        <taxon>Bacteria</taxon>
        <taxon>Bacillati</taxon>
        <taxon>Cyanobacteriota</taxon>
        <taxon>Cyanophyceae</taxon>
        <taxon>Gomontiellales</taxon>
        <taxon>Chamaesiphonaceae</taxon>
        <taxon>Chamaesiphon</taxon>
    </lineage>
</organism>
<dbReference type="EC" id="3.1.-.-" evidence="3"/>
<keyword evidence="2" id="KW-1277">Toxin-antitoxin system</keyword>
<dbReference type="Gene3D" id="2.30.30.110">
    <property type="match status" value="1"/>
</dbReference>
<dbReference type="InterPro" id="IPR003477">
    <property type="entry name" value="PemK-like"/>
</dbReference>
<dbReference type="GO" id="GO:0003677">
    <property type="term" value="F:DNA binding"/>
    <property type="evidence" value="ECO:0007669"/>
    <property type="project" value="InterPro"/>
</dbReference>
<dbReference type="InterPro" id="IPR011067">
    <property type="entry name" value="Plasmid_toxin/cell-grow_inhib"/>
</dbReference>
<keyword evidence="5" id="KW-1185">Reference proteome</keyword>
<sequence>MAIEQGDIYWVALDVPSGSEPGIIHPHVVIQDNVLNRSRLDTLVVCALTTNAKRAKSPGNVLLEVGEANLPKQSIVVVAQVSTVNKSQLGEYIGSLTPERIEQIFAGMRFLQKMTEHHDI</sequence>
<evidence type="ECO:0000256" key="3">
    <source>
        <dbReference type="PIRNR" id="PIRNR033490"/>
    </source>
</evidence>
<dbReference type="RefSeq" id="WP_106310401.1">
    <property type="nucleotide sequence ID" value="NZ_PVWO01000406.1"/>
</dbReference>
<proteinExistence type="inferred from homology"/>
<dbReference type="AlphaFoldDB" id="A0A2T1FZ33"/>
<comment type="function">
    <text evidence="3">Toxic component of a type II toxin-antitoxin (TA) system.</text>
</comment>
<evidence type="ECO:0000256" key="1">
    <source>
        <dbReference type="ARBA" id="ARBA00007521"/>
    </source>
</evidence>
<dbReference type="GO" id="GO:0004521">
    <property type="term" value="F:RNA endonuclease activity"/>
    <property type="evidence" value="ECO:0007669"/>
    <property type="project" value="TreeGrafter"/>
</dbReference>
<evidence type="ECO:0000313" key="5">
    <source>
        <dbReference type="Proteomes" id="UP000238937"/>
    </source>
</evidence>
<dbReference type="PIRSF" id="PIRSF033490">
    <property type="entry name" value="MazF"/>
    <property type="match status" value="1"/>
</dbReference>
<dbReference type="GO" id="GO:0006402">
    <property type="term" value="P:mRNA catabolic process"/>
    <property type="evidence" value="ECO:0007669"/>
    <property type="project" value="TreeGrafter"/>
</dbReference>
<dbReference type="PANTHER" id="PTHR33988:SF2">
    <property type="entry name" value="ENDORIBONUCLEASE MAZF"/>
    <property type="match status" value="1"/>
</dbReference>
<accession>A0A2T1FZ33</accession>
<keyword evidence="3" id="KW-0378">Hydrolase</keyword>
<name>A0A2T1FZ33_9CYAN</name>
<dbReference type="Proteomes" id="UP000238937">
    <property type="component" value="Unassembled WGS sequence"/>
</dbReference>
<comment type="caution">
    <text evidence="4">The sequence shown here is derived from an EMBL/GenBank/DDBJ whole genome shotgun (WGS) entry which is preliminary data.</text>
</comment>
<evidence type="ECO:0000256" key="2">
    <source>
        <dbReference type="ARBA" id="ARBA00022649"/>
    </source>
</evidence>
<dbReference type="PANTHER" id="PTHR33988">
    <property type="entry name" value="ENDORIBONUCLEASE MAZF-RELATED"/>
    <property type="match status" value="1"/>
</dbReference>
<reference evidence="4 5" key="1">
    <citation type="submission" date="2018-03" db="EMBL/GenBank/DDBJ databases">
        <title>The ancient ancestry and fast evolution of plastids.</title>
        <authorList>
            <person name="Moore K.R."/>
            <person name="Magnabosco C."/>
            <person name="Momper L."/>
            <person name="Gold D.A."/>
            <person name="Bosak T."/>
            <person name="Fournier G.P."/>
        </authorList>
    </citation>
    <scope>NUCLEOTIDE SEQUENCE [LARGE SCALE GENOMIC DNA]</scope>
    <source>
        <strain evidence="4 5">CCALA 037</strain>
    </source>
</reference>
<dbReference type="EMBL" id="PVWO01000406">
    <property type="protein sequence ID" value="PSB50254.1"/>
    <property type="molecule type" value="Genomic_DNA"/>
</dbReference>